<keyword evidence="4 5" id="KW-0833">Ubl conjugation pathway</keyword>
<name>A0ABR2M7Z9_9ASPA</name>
<dbReference type="PROSITE" id="PS51698">
    <property type="entry name" value="U_BOX"/>
    <property type="match status" value="1"/>
</dbReference>
<reference evidence="7 8" key="1">
    <citation type="journal article" date="2022" name="Nat. Plants">
        <title>Genomes of leafy and leafless Platanthera orchids illuminate the evolution of mycoheterotrophy.</title>
        <authorList>
            <person name="Li M.H."/>
            <person name="Liu K.W."/>
            <person name="Li Z."/>
            <person name="Lu H.C."/>
            <person name="Ye Q.L."/>
            <person name="Zhang D."/>
            <person name="Wang J.Y."/>
            <person name="Li Y.F."/>
            <person name="Zhong Z.M."/>
            <person name="Liu X."/>
            <person name="Yu X."/>
            <person name="Liu D.K."/>
            <person name="Tu X.D."/>
            <person name="Liu B."/>
            <person name="Hao Y."/>
            <person name="Liao X.Y."/>
            <person name="Jiang Y.T."/>
            <person name="Sun W.H."/>
            <person name="Chen J."/>
            <person name="Chen Y.Q."/>
            <person name="Ai Y."/>
            <person name="Zhai J.W."/>
            <person name="Wu S.S."/>
            <person name="Zhou Z."/>
            <person name="Hsiao Y.Y."/>
            <person name="Wu W.L."/>
            <person name="Chen Y.Y."/>
            <person name="Lin Y.F."/>
            <person name="Hsu J.L."/>
            <person name="Li C.Y."/>
            <person name="Wang Z.W."/>
            <person name="Zhao X."/>
            <person name="Zhong W.Y."/>
            <person name="Ma X.K."/>
            <person name="Ma L."/>
            <person name="Huang J."/>
            <person name="Chen G.Z."/>
            <person name="Huang M.Z."/>
            <person name="Huang L."/>
            <person name="Peng D.H."/>
            <person name="Luo Y.B."/>
            <person name="Zou S.Q."/>
            <person name="Chen S.P."/>
            <person name="Lan S."/>
            <person name="Tsai W.C."/>
            <person name="Van de Peer Y."/>
            <person name="Liu Z.J."/>
        </authorList>
    </citation>
    <scope>NUCLEOTIDE SEQUENCE [LARGE SCALE GENOMIC DNA]</scope>
    <source>
        <strain evidence="7">Lor288</strain>
    </source>
</reference>
<gene>
    <name evidence="7" type="primary">PUB23</name>
    <name evidence="7" type="ORF">KSP40_PGU000149</name>
</gene>
<dbReference type="SMART" id="SM00504">
    <property type="entry name" value="Ubox"/>
    <property type="match status" value="1"/>
</dbReference>
<protein>
    <recommendedName>
        <fullName evidence="5 6">U-box domain-containing protein</fullName>
        <ecNumber evidence="5">2.3.2.27</ecNumber>
    </recommendedName>
    <alternativeName>
        <fullName evidence="5">RING-type E3 ubiquitin transferase PUB</fullName>
    </alternativeName>
</protein>
<comment type="function">
    <text evidence="5">Functions as an E3 ubiquitin ligase.</text>
</comment>
<dbReference type="InterPro" id="IPR045210">
    <property type="entry name" value="RING-Ubox_PUB"/>
</dbReference>
<organism evidence="7 8">
    <name type="scientific">Platanthera guangdongensis</name>
    <dbReference type="NCBI Taxonomy" id="2320717"/>
    <lineage>
        <taxon>Eukaryota</taxon>
        <taxon>Viridiplantae</taxon>
        <taxon>Streptophyta</taxon>
        <taxon>Embryophyta</taxon>
        <taxon>Tracheophyta</taxon>
        <taxon>Spermatophyta</taxon>
        <taxon>Magnoliopsida</taxon>
        <taxon>Liliopsida</taxon>
        <taxon>Asparagales</taxon>
        <taxon>Orchidaceae</taxon>
        <taxon>Orchidoideae</taxon>
        <taxon>Orchideae</taxon>
        <taxon>Orchidinae</taxon>
        <taxon>Platanthera</taxon>
    </lineage>
</organism>
<dbReference type="CDD" id="cd16664">
    <property type="entry name" value="RING-Ubox_PUB"/>
    <property type="match status" value="1"/>
</dbReference>
<evidence type="ECO:0000256" key="3">
    <source>
        <dbReference type="ARBA" id="ARBA00022679"/>
    </source>
</evidence>
<evidence type="ECO:0000256" key="1">
    <source>
        <dbReference type="ARBA" id="ARBA00000900"/>
    </source>
</evidence>
<dbReference type="Proteomes" id="UP001412067">
    <property type="component" value="Unassembled WGS sequence"/>
</dbReference>
<feature type="domain" description="U-box" evidence="6">
    <location>
        <begin position="5"/>
        <end position="82"/>
    </location>
</feature>
<dbReference type="InterPro" id="IPR013083">
    <property type="entry name" value="Znf_RING/FYVE/PHD"/>
</dbReference>
<dbReference type="Pfam" id="PF25598">
    <property type="entry name" value="ARM_PUB"/>
    <property type="match status" value="1"/>
</dbReference>
<dbReference type="EMBL" id="JBBWWR010000011">
    <property type="protein sequence ID" value="KAK8960000.1"/>
    <property type="molecule type" value="Genomic_DNA"/>
</dbReference>
<evidence type="ECO:0000256" key="2">
    <source>
        <dbReference type="ARBA" id="ARBA00004906"/>
    </source>
</evidence>
<dbReference type="SUPFAM" id="SSF57850">
    <property type="entry name" value="RING/U-box"/>
    <property type="match status" value="1"/>
</dbReference>
<sequence>MEEVEIPSYFLCPISLQIMSDPVTLPTGITYDRDSIERWLFSEGKNRTCPVTKQPIPTSDFCTPNHTLRRLIQAWCVTHADSGVQRIPTPRAPVDRAHIAKLLQEAQQSAANHLTFFHKISEIVSGGEANRLCVEASEAVEFLASVVEDHGGTSACDEALAVLHSLKISEERLDSLVASRAGLLDSLFAILRISSSKSRIHAAVLLNSIITLVSPNYLTNIREERLHDVVNFTKDRLSKQATKAALQVLIELTSWGRNRVKAVSAGAVYVLVDLLLEDSDKRVCEMALVALDKLCACADGRAELVCHAAGVAVVSKKILRVSVAASERAVRIMEKLSKLSATPALLQEMMQVGVVSKLCLLLQVEYCGAREKERAREILSLHARIWKKSPCLPYLFLFSYPAS</sequence>
<dbReference type="Pfam" id="PF04564">
    <property type="entry name" value="U-box"/>
    <property type="match status" value="1"/>
</dbReference>
<dbReference type="SUPFAM" id="SSF48371">
    <property type="entry name" value="ARM repeat"/>
    <property type="match status" value="1"/>
</dbReference>
<dbReference type="InterPro" id="IPR016024">
    <property type="entry name" value="ARM-type_fold"/>
</dbReference>
<dbReference type="InterPro" id="IPR011989">
    <property type="entry name" value="ARM-like"/>
</dbReference>
<comment type="pathway">
    <text evidence="2 5">Protein modification; protein ubiquitination.</text>
</comment>
<proteinExistence type="predicted"/>
<dbReference type="Gene3D" id="1.25.10.10">
    <property type="entry name" value="Leucine-rich Repeat Variant"/>
    <property type="match status" value="1"/>
</dbReference>
<dbReference type="Gene3D" id="3.30.40.10">
    <property type="entry name" value="Zinc/RING finger domain, C3HC4 (zinc finger)"/>
    <property type="match status" value="1"/>
</dbReference>
<dbReference type="PANTHER" id="PTHR22849">
    <property type="entry name" value="WDSAM1 PROTEIN"/>
    <property type="match status" value="1"/>
</dbReference>
<accession>A0ABR2M7Z9</accession>
<keyword evidence="8" id="KW-1185">Reference proteome</keyword>
<dbReference type="InterPro" id="IPR003613">
    <property type="entry name" value="Ubox_domain"/>
</dbReference>
<keyword evidence="3 5" id="KW-0808">Transferase</keyword>
<evidence type="ECO:0000256" key="4">
    <source>
        <dbReference type="ARBA" id="ARBA00022786"/>
    </source>
</evidence>
<comment type="caution">
    <text evidence="7">The sequence shown here is derived from an EMBL/GenBank/DDBJ whole genome shotgun (WGS) entry which is preliminary data.</text>
</comment>
<evidence type="ECO:0000313" key="7">
    <source>
        <dbReference type="EMBL" id="KAK8960000.1"/>
    </source>
</evidence>
<evidence type="ECO:0000256" key="5">
    <source>
        <dbReference type="RuleBase" id="RU369093"/>
    </source>
</evidence>
<dbReference type="PANTHER" id="PTHR22849:SF132">
    <property type="entry name" value="E3 UBIQUITIN-PROTEIN LIGASE PUB23"/>
    <property type="match status" value="1"/>
</dbReference>
<dbReference type="InterPro" id="IPR045185">
    <property type="entry name" value="PUB22/23/24-like"/>
</dbReference>
<dbReference type="EC" id="2.3.2.27" evidence="5"/>
<evidence type="ECO:0000313" key="8">
    <source>
        <dbReference type="Proteomes" id="UP001412067"/>
    </source>
</evidence>
<dbReference type="InterPro" id="IPR058678">
    <property type="entry name" value="ARM_PUB"/>
</dbReference>
<evidence type="ECO:0000259" key="6">
    <source>
        <dbReference type="PROSITE" id="PS51698"/>
    </source>
</evidence>
<comment type="catalytic activity">
    <reaction evidence="1 5">
        <text>S-ubiquitinyl-[E2 ubiquitin-conjugating enzyme]-L-cysteine + [acceptor protein]-L-lysine = [E2 ubiquitin-conjugating enzyme]-L-cysteine + N(6)-ubiquitinyl-[acceptor protein]-L-lysine.</text>
        <dbReference type="EC" id="2.3.2.27"/>
    </reaction>
</comment>